<evidence type="ECO:0000256" key="5">
    <source>
        <dbReference type="PIRNR" id="PIRNR037489"/>
    </source>
</evidence>
<dbReference type="PIRSF" id="PIRSF037489">
    <property type="entry name" value="UCP037489_NIF3_YqfO"/>
    <property type="match status" value="1"/>
</dbReference>
<evidence type="ECO:0000313" key="7">
    <source>
        <dbReference type="Proteomes" id="UP000704762"/>
    </source>
</evidence>
<comment type="caution">
    <text evidence="6">The sequence shown here is derived from an EMBL/GenBank/DDBJ whole genome shotgun (WGS) entry which is preliminary data.</text>
</comment>
<evidence type="ECO:0000256" key="2">
    <source>
        <dbReference type="ARBA" id="ARBA00011643"/>
    </source>
</evidence>
<comment type="subunit">
    <text evidence="2">Homohexamer.</text>
</comment>
<dbReference type="NCBIfam" id="TIGR00486">
    <property type="entry name" value="YbgI_SA1388"/>
    <property type="match status" value="1"/>
</dbReference>
<reference evidence="6 7" key="1">
    <citation type="submission" date="2021-01" db="EMBL/GenBank/DDBJ databases">
        <title>Sequencing the genomes of 1000 actinobacteria strains.</title>
        <authorList>
            <person name="Klenk H.-P."/>
        </authorList>
    </citation>
    <scope>NUCLEOTIDE SEQUENCE [LARGE SCALE GENOMIC DNA]</scope>
    <source>
        <strain evidence="6 7">DSM 18662</strain>
    </source>
</reference>
<evidence type="ECO:0000256" key="1">
    <source>
        <dbReference type="ARBA" id="ARBA00006964"/>
    </source>
</evidence>
<dbReference type="Pfam" id="PF01784">
    <property type="entry name" value="DUF34_NIF3"/>
    <property type="match status" value="1"/>
</dbReference>
<sequence>MSAPTIGSLVSLLEGLYPPARAEDWDRVGLVIGARSAEVRRVLYTVDVTWAVVEQARRRDAQLIIAHHPLLLRGIHAVDLDHPKGRLVAQLITSGIGLYVAHTNADVPTGGTVDALAHTLGLQDCRPLVPAPAERLDKIITFVPNDHAQQLTDALAVAGAGAVGDYDRCAFLTEGTGTFRPLEGSDPYLGRTGQVERVSETRIEMVLDRSRRDAVVSALLAAHPYETPAYDVLELAAVAGDAGLGRVGTLPVPRSLRDFAATVAAALPPTAVGARVSGVADQEISVVAVQAGAGDDLLDVARSSGADVYVTSDLRHHPASEAREWSPAPALIDIPHWAAEWTWLPVVRTLVDDGLAATGHRVESVISEICTDPWDFVIR</sequence>
<evidence type="ECO:0000256" key="4">
    <source>
        <dbReference type="ARBA" id="ARBA00022723"/>
    </source>
</evidence>
<dbReference type="Gene3D" id="3.30.70.120">
    <property type="match status" value="1"/>
</dbReference>
<evidence type="ECO:0000256" key="3">
    <source>
        <dbReference type="ARBA" id="ARBA00022112"/>
    </source>
</evidence>
<dbReference type="InterPro" id="IPR036069">
    <property type="entry name" value="DUF34/NIF3_sf"/>
</dbReference>
<dbReference type="InterPro" id="IPR002678">
    <property type="entry name" value="DUF34/NIF3"/>
</dbReference>
<dbReference type="SUPFAM" id="SSF102705">
    <property type="entry name" value="NIF3 (NGG1p interacting factor 3)-like"/>
    <property type="match status" value="1"/>
</dbReference>
<evidence type="ECO:0000313" key="6">
    <source>
        <dbReference type="EMBL" id="MBM7799899.1"/>
    </source>
</evidence>
<accession>A0ABS2RLL3</accession>
<dbReference type="InterPro" id="IPR017221">
    <property type="entry name" value="DUF34/NIF3_bac"/>
</dbReference>
<organism evidence="6 7">
    <name type="scientific">Microlunatus panaciterrae</name>
    <dbReference type="NCBI Taxonomy" id="400768"/>
    <lineage>
        <taxon>Bacteria</taxon>
        <taxon>Bacillati</taxon>
        <taxon>Actinomycetota</taxon>
        <taxon>Actinomycetes</taxon>
        <taxon>Propionibacteriales</taxon>
        <taxon>Propionibacteriaceae</taxon>
        <taxon>Microlunatus</taxon>
    </lineage>
</organism>
<proteinExistence type="inferred from homology"/>
<dbReference type="InterPro" id="IPR015867">
    <property type="entry name" value="N-reg_PII/ATP_PRibTrfase_C"/>
</dbReference>
<protein>
    <recommendedName>
        <fullName evidence="3 5">GTP cyclohydrolase 1 type 2 homolog</fullName>
    </recommendedName>
</protein>
<keyword evidence="4 5" id="KW-0479">Metal-binding</keyword>
<comment type="similarity">
    <text evidence="1 5">Belongs to the GTP cyclohydrolase I type 2/NIF3 family.</text>
</comment>
<keyword evidence="7" id="KW-1185">Reference proteome</keyword>
<dbReference type="EMBL" id="JAFBCF010000001">
    <property type="protein sequence ID" value="MBM7799899.1"/>
    <property type="molecule type" value="Genomic_DNA"/>
</dbReference>
<dbReference type="PANTHER" id="PTHR13799:SF14">
    <property type="entry name" value="GTP CYCLOHYDROLASE 1 TYPE 2 HOMOLOG"/>
    <property type="match status" value="1"/>
</dbReference>
<dbReference type="PANTHER" id="PTHR13799">
    <property type="entry name" value="NGG1 INTERACTING FACTOR 3"/>
    <property type="match status" value="1"/>
</dbReference>
<dbReference type="Gene3D" id="3.40.1390.30">
    <property type="entry name" value="NIF3 (NGG1p interacting factor 3)-like"/>
    <property type="match status" value="1"/>
</dbReference>
<gene>
    <name evidence="6" type="ORF">JOE57_002820</name>
</gene>
<dbReference type="RefSeq" id="WP_204918943.1">
    <property type="nucleotide sequence ID" value="NZ_BAAAQP010000003.1"/>
</dbReference>
<dbReference type="Proteomes" id="UP000704762">
    <property type="component" value="Unassembled WGS sequence"/>
</dbReference>
<name>A0ABS2RLL3_9ACTN</name>